<dbReference type="InterPro" id="IPR036514">
    <property type="entry name" value="SGNH_hydro_sf"/>
</dbReference>
<comment type="caution">
    <text evidence="2">The sequence shown here is derived from an EMBL/GenBank/DDBJ whole genome shotgun (WGS) entry which is preliminary data.</text>
</comment>
<accession>A0A5M3YL73</accession>
<dbReference type="OrthoDB" id="10071171at2759"/>
<evidence type="ECO:0000259" key="1">
    <source>
        <dbReference type="Pfam" id="PF13472"/>
    </source>
</evidence>
<dbReference type="Gene3D" id="3.40.50.1110">
    <property type="entry name" value="SGNH hydrolase"/>
    <property type="match status" value="1"/>
</dbReference>
<evidence type="ECO:0000313" key="2">
    <source>
        <dbReference type="EMBL" id="GFF12093.1"/>
    </source>
</evidence>
<keyword evidence="2" id="KW-0378">Hydrolase</keyword>
<organism evidence="2 3">
    <name type="scientific">Aspergillus terreus</name>
    <dbReference type="NCBI Taxonomy" id="33178"/>
    <lineage>
        <taxon>Eukaryota</taxon>
        <taxon>Fungi</taxon>
        <taxon>Dikarya</taxon>
        <taxon>Ascomycota</taxon>
        <taxon>Pezizomycotina</taxon>
        <taxon>Eurotiomycetes</taxon>
        <taxon>Eurotiomycetidae</taxon>
        <taxon>Eurotiales</taxon>
        <taxon>Aspergillaceae</taxon>
        <taxon>Aspergillus</taxon>
        <taxon>Aspergillus subgen. Circumdati</taxon>
    </lineage>
</organism>
<reference evidence="2 3" key="1">
    <citation type="submission" date="2020-01" db="EMBL/GenBank/DDBJ databases">
        <title>Aspergillus terreus IFO 6365 whole genome shotgun sequence.</title>
        <authorList>
            <person name="Kanamasa S."/>
            <person name="Takahashi H."/>
        </authorList>
    </citation>
    <scope>NUCLEOTIDE SEQUENCE [LARGE SCALE GENOMIC DNA]</scope>
    <source>
        <strain evidence="2 3">IFO 6365</strain>
    </source>
</reference>
<dbReference type="CDD" id="cd01830">
    <property type="entry name" value="XynE_like"/>
    <property type="match status" value="1"/>
</dbReference>
<sequence length="430" mass="46535">MARLYQFIALLFYIQTAWSYPATSDLTSRANRNAHWVSTWATMPQLVEPYNLPPAPYNASDSVFKNTTLRQTFRVTQPAQQIRLRVSNTFGLTDLSVTNVAISLPVDDQLGTSAIEHGSTKAVSFSGNPDIIIPKGALAVSDPIDFPVKTLQTVTVDIYLAQGQTGGAITGHPGSRTTSWLSFGDWVGAANMTDSSVLSTDHWYFLSGVEAISPARTRSCALIGDSITDGRGSTTNQNNRWPDLLLQRMQKHPSTASIALLNQAAGGNRILADGLGPNTLSRIDRDVLAQTDVQYAILYEGVNDIGVAAPTPAAQQDIGDRLIVAYQQIVARIHAAGIPVYGATITPFSAPAADASTQPYSHPEREKTRQRVNAWIRSSGVFDAVLDFDKVVRDPQNPAQLADKYDSGDYLHPSVAGYQAMADSVPLDLF</sequence>
<dbReference type="SUPFAM" id="SSF52266">
    <property type="entry name" value="SGNH hydrolase"/>
    <property type="match status" value="1"/>
</dbReference>
<protein>
    <submittedName>
        <fullName evidence="2">Extracellular GDSL-like lipase/acylhydrolase</fullName>
    </submittedName>
</protein>
<dbReference type="GO" id="GO:0016787">
    <property type="term" value="F:hydrolase activity"/>
    <property type="evidence" value="ECO:0007669"/>
    <property type="project" value="UniProtKB-KW"/>
</dbReference>
<dbReference type="PANTHER" id="PTHR43784">
    <property type="entry name" value="GDSL-LIKE LIPASE/ACYLHYDROLASE, PUTATIVE (AFU_ORTHOLOGUE AFUA_2G00820)-RELATED"/>
    <property type="match status" value="1"/>
</dbReference>
<dbReference type="EMBL" id="BLJY01000001">
    <property type="protein sequence ID" value="GFF12093.1"/>
    <property type="molecule type" value="Genomic_DNA"/>
</dbReference>
<keyword evidence="3" id="KW-1185">Reference proteome</keyword>
<dbReference type="Pfam" id="PF13472">
    <property type="entry name" value="Lipase_GDSL_2"/>
    <property type="match status" value="1"/>
</dbReference>
<dbReference type="AlphaFoldDB" id="A0A5M3YL73"/>
<dbReference type="InterPro" id="IPR053140">
    <property type="entry name" value="GDSL_Rv0518-like"/>
</dbReference>
<evidence type="ECO:0000313" key="3">
    <source>
        <dbReference type="Proteomes" id="UP000452235"/>
    </source>
</evidence>
<gene>
    <name evidence="2" type="ORF">ATEIFO6365_0001031600</name>
</gene>
<dbReference type="PANTHER" id="PTHR43784:SF3">
    <property type="entry name" value="GDSL FAMILY LIPASE"/>
    <property type="match status" value="1"/>
</dbReference>
<dbReference type="Proteomes" id="UP000452235">
    <property type="component" value="Unassembled WGS sequence"/>
</dbReference>
<dbReference type="InterPro" id="IPR013830">
    <property type="entry name" value="SGNH_hydro"/>
</dbReference>
<feature type="domain" description="SGNH hydrolase-type esterase" evidence="1">
    <location>
        <begin position="222"/>
        <end position="420"/>
    </location>
</feature>
<proteinExistence type="predicted"/>
<name>A0A5M3YL73_ASPTE</name>